<keyword evidence="1" id="KW-0812">Transmembrane</keyword>
<dbReference type="EMBL" id="LR797325">
    <property type="protein sequence ID" value="CAB4202745.1"/>
    <property type="molecule type" value="Genomic_DNA"/>
</dbReference>
<sequence length="196" mass="22425">MDARYIKATTVLPHQNKVCGKTLRPFCLRHRVMLEAVDSPFLEPGKKKFDPLGVILAVRILSNFDKEKMSGEITFIEKLYMIRMAMSKKYFSRCVGLIIGCINVSLSYPKLWQKDEGKQRKSETLPYPLSCISNLVRNGVGLEEAWTMPEGEAVWMSVANAIYQGAKIDVLSTDEEKDLEKFNERIEAYKKSQNHN</sequence>
<protein>
    <submittedName>
        <fullName evidence="2">Uncharacterized protein</fullName>
    </submittedName>
</protein>
<evidence type="ECO:0000256" key="1">
    <source>
        <dbReference type="SAM" id="Phobius"/>
    </source>
</evidence>
<name>A0A6J5S523_9CAUD</name>
<keyword evidence="1" id="KW-0472">Membrane</keyword>
<gene>
    <name evidence="2" type="ORF">UFOVP1370_34</name>
</gene>
<organism evidence="2">
    <name type="scientific">uncultured Caudovirales phage</name>
    <dbReference type="NCBI Taxonomy" id="2100421"/>
    <lineage>
        <taxon>Viruses</taxon>
        <taxon>Duplodnaviria</taxon>
        <taxon>Heunggongvirae</taxon>
        <taxon>Uroviricota</taxon>
        <taxon>Caudoviricetes</taxon>
        <taxon>Peduoviridae</taxon>
        <taxon>Maltschvirus</taxon>
        <taxon>Maltschvirus maltsch</taxon>
    </lineage>
</organism>
<keyword evidence="1" id="KW-1133">Transmembrane helix</keyword>
<accession>A0A6J5S523</accession>
<evidence type="ECO:0000313" key="2">
    <source>
        <dbReference type="EMBL" id="CAB4202745.1"/>
    </source>
</evidence>
<feature type="transmembrane region" description="Helical" evidence="1">
    <location>
        <begin position="90"/>
        <end position="108"/>
    </location>
</feature>
<proteinExistence type="predicted"/>
<reference evidence="2" key="1">
    <citation type="submission" date="2020-05" db="EMBL/GenBank/DDBJ databases">
        <authorList>
            <person name="Chiriac C."/>
            <person name="Salcher M."/>
            <person name="Ghai R."/>
            <person name="Kavagutti S V."/>
        </authorList>
    </citation>
    <scope>NUCLEOTIDE SEQUENCE</scope>
</reference>